<accession>A0ABT2HC16</accession>
<sequence length="117" mass="14045">VTGFCCLWTRFITTSTVYSFQLPYQETGVIYQSGQFDWTRKHRHYTLEDLQRAQKIMTNRYERGQGSSPQKWRMAMEIAERSLQQGYQPKNNYLYFRASGGKNKFYGNAKHFKRIRH</sequence>
<dbReference type="RefSeq" id="WP_259543911.1">
    <property type="nucleotide sequence ID" value="NZ_JANLCJ010000758.1"/>
</dbReference>
<keyword evidence="1" id="KW-0378">Hydrolase</keyword>
<organism evidence="1 2">
    <name type="scientific">Herbiconiux daphne</name>
    <dbReference type="NCBI Taxonomy" id="2970914"/>
    <lineage>
        <taxon>Bacteria</taxon>
        <taxon>Bacillati</taxon>
        <taxon>Actinomycetota</taxon>
        <taxon>Actinomycetes</taxon>
        <taxon>Micrococcales</taxon>
        <taxon>Microbacteriaceae</taxon>
        <taxon>Herbiconiux</taxon>
    </lineage>
</organism>
<proteinExistence type="predicted"/>
<gene>
    <name evidence="1" type="ORF">N1032_27545</name>
</gene>
<feature type="non-terminal residue" evidence="1">
    <location>
        <position position="1"/>
    </location>
</feature>
<evidence type="ECO:0000313" key="2">
    <source>
        <dbReference type="Proteomes" id="UP001165586"/>
    </source>
</evidence>
<reference evidence="1" key="1">
    <citation type="submission" date="2022-08" db="EMBL/GenBank/DDBJ databases">
        <authorList>
            <person name="Deng Y."/>
            <person name="Han X.-F."/>
            <person name="Zhang Y.-Q."/>
        </authorList>
    </citation>
    <scope>NUCLEOTIDE SEQUENCE</scope>
    <source>
        <strain evidence="1">CPCC 203386</strain>
    </source>
</reference>
<keyword evidence="2" id="KW-1185">Reference proteome</keyword>
<evidence type="ECO:0000313" key="1">
    <source>
        <dbReference type="EMBL" id="MCS5737490.1"/>
    </source>
</evidence>
<comment type="caution">
    <text evidence="1">The sequence shown here is derived from an EMBL/GenBank/DDBJ whole genome shotgun (WGS) entry which is preliminary data.</text>
</comment>
<dbReference type="GO" id="GO:0016787">
    <property type="term" value="F:hydrolase activity"/>
    <property type="evidence" value="ECO:0007669"/>
    <property type="project" value="UniProtKB-KW"/>
</dbReference>
<dbReference type="EMBL" id="JANLCJ010000758">
    <property type="protein sequence ID" value="MCS5737490.1"/>
    <property type="molecule type" value="Genomic_DNA"/>
</dbReference>
<protein>
    <submittedName>
        <fullName evidence="1">Cell wall hydrolase</fullName>
    </submittedName>
</protein>
<name>A0ABT2HC16_9MICO</name>
<dbReference type="Proteomes" id="UP001165586">
    <property type="component" value="Unassembled WGS sequence"/>
</dbReference>